<protein>
    <submittedName>
        <fullName evidence="1">Uncharacterized protein</fullName>
    </submittedName>
</protein>
<reference evidence="2" key="1">
    <citation type="submission" date="2017-09" db="EMBL/GenBank/DDBJ databases">
        <authorList>
            <person name="Regsiter A."/>
            <person name="William W."/>
        </authorList>
    </citation>
    <scope>NUCLEOTIDE SEQUENCE [LARGE SCALE GENOMIC DNA]</scope>
    <source>
        <strain evidence="2">500-1</strain>
    </source>
</reference>
<sequence length="42" mass="4817">MVSLLFIFNGSAMILTEYYKIRGHPVYPWVPYLRSGLGSSDH</sequence>
<dbReference type="Proteomes" id="UP000219215">
    <property type="component" value="Chromosome DPRO"/>
</dbReference>
<organism evidence="1 2">
    <name type="scientific">Pseudodesulfovibrio profundus</name>
    <dbReference type="NCBI Taxonomy" id="57320"/>
    <lineage>
        <taxon>Bacteria</taxon>
        <taxon>Pseudomonadati</taxon>
        <taxon>Thermodesulfobacteriota</taxon>
        <taxon>Desulfovibrionia</taxon>
        <taxon>Desulfovibrionales</taxon>
        <taxon>Desulfovibrionaceae</taxon>
    </lineage>
</organism>
<dbReference type="EMBL" id="LT907975">
    <property type="protein sequence ID" value="SOB58914.1"/>
    <property type="molecule type" value="Genomic_DNA"/>
</dbReference>
<evidence type="ECO:0000313" key="2">
    <source>
        <dbReference type="Proteomes" id="UP000219215"/>
    </source>
</evidence>
<accession>A0A2C8F8S8</accession>
<gene>
    <name evidence="1" type="ORF">DPRO_2011</name>
</gene>
<evidence type="ECO:0000313" key="1">
    <source>
        <dbReference type="EMBL" id="SOB58914.1"/>
    </source>
</evidence>
<dbReference type="KEGG" id="pprf:DPRO_2011"/>
<dbReference type="AlphaFoldDB" id="A0A2C8F8S8"/>
<proteinExistence type="predicted"/>
<name>A0A2C8F8S8_9BACT</name>
<keyword evidence="2" id="KW-1185">Reference proteome</keyword>